<sequence>MSLEAILFAGLASLVAVSAMAVVLTRNIVRSAVWLLFTLIGISMLYFLLHAEFLGAAQLIVYVGGTMVLVIFGVMLTAQSPRKQLRVGRAEGIFAALLGIALFAILLQSTLSMSAPNPDVRNEMPTISELGLNFLGLQSGATPVEYGKRPQPTFLLVFELLSVHLLVVLLGAGYLARAKRRSPEPSSEE</sequence>
<feature type="transmembrane region" description="Helical" evidence="2">
    <location>
        <begin position="154"/>
        <end position="176"/>
    </location>
</feature>
<comment type="function">
    <text evidence="2">NDH-1 shuttles electrons from NADH, via FMN and iron-sulfur (Fe-S) centers, to quinones in the respiratory chain. Couples the redox reaction to proton translocation (for every two electrons transferred, four hydrogen ions are translocated across the cytoplasmic membrane), and thus conserves the redox energy in a proton gradient.</text>
</comment>
<dbReference type="GO" id="GO:0008137">
    <property type="term" value="F:NADH dehydrogenase (ubiquinone) activity"/>
    <property type="evidence" value="ECO:0007669"/>
    <property type="project" value="UniProtKB-UniRule"/>
</dbReference>
<gene>
    <name evidence="3" type="ORF">GMBLW1_07780</name>
</gene>
<feature type="transmembrane region" description="Helical" evidence="2">
    <location>
        <begin position="6"/>
        <end position="25"/>
    </location>
</feature>
<dbReference type="PANTHER" id="PTHR33269:SF17">
    <property type="entry name" value="NADH-UBIQUINONE OXIDOREDUCTASE CHAIN 6"/>
    <property type="match status" value="1"/>
</dbReference>
<comment type="catalytic activity">
    <reaction evidence="2">
        <text>a quinone + NADH + 5 H(+)(in) = a quinol + NAD(+) + 4 H(+)(out)</text>
        <dbReference type="Rhea" id="RHEA:57888"/>
        <dbReference type="ChEBI" id="CHEBI:15378"/>
        <dbReference type="ChEBI" id="CHEBI:24646"/>
        <dbReference type="ChEBI" id="CHEBI:57540"/>
        <dbReference type="ChEBI" id="CHEBI:57945"/>
        <dbReference type="ChEBI" id="CHEBI:132124"/>
    </reaction>
</comment>
<dbReference type="GO" id="GO:0048038">
    <property type="term" value="F:quinone binding"/>
    <property type="evidence" value="ECO:0007669"/>
    <property type="project" value="UniProtKB-UniRule"/>
</dbReference>
<dbReference type="InParanoid" id="A0A6C2YQL6"/>
<accession>A0A6C2YQL6</accession>
<keyword evidence="2" id="KW-0472">Membrane</keyword>
<dbReference type="Pfam" id="PF00499">
    <property type="entry name" value="Oxidored_q3"/>
    <property type="match status" value="1"/>
</dbReference>
<dbReference type="GO" id="GO:0005886">
    <property type="term" value="C:plasma membrane"/>
    <property type="evidence" value="ECO:0007669"/>
    <property type="project" value="UniProtKB-SubCell"/>
</dbReference>
<keyword evidence="2" id="KW-1003">Cell membrane</keyword>
<evidence type="ECO:0000313" key="4">
    <source>
        <dbReference type="Proteomes" id="UP000464378"/>
    </source>
</evidence>
<reference evidence="3" key="1">
    <citation type="submission" date="2019-04" db="EMBL/GenBank/DDBJ databases">
        <authorList>
            <consortium name="Science for Life Laboratories"/>
        </authorList>
    </citation>
    <scope>NUCLEOTIDE SEQUENCE</scope>
    <source>
        <strain evidence="3">MBLW1</strain>
    </source>
</reference>
<dbReference type="InterPro" id="IPR042106">
    <property type="entry name" value="Nuo/plastoQ_OxRdtase_6_NuoJ"/>
</dbReference>
<dbReference type="KEGG" id="tim:GMBLW1_07780"/>
<keyword evidence="2" id="KW-0812">Transmembrane</keyword>
<dbReference type="Gene3D" id="1.20.120.1200">
    <property type="entry name" value="NADH-ubiquinone/plastoquinone oxidoreductase chain 6, subunit NuoJ"/>
    <property type="match status" value="1"/>
</dbReference>
<feature type="transmembrane region" description="Helical" evidence="2">
    <location>
        <begin position="55"/>
        <end position="78"/>
    </location>
</feature>
<dbReference type="EMBL" id="LR593887">
    <property type="protein sequence ID" value="VTS03633.1"/>
    <property type="molecule type" value="Genomic_DNA"/>
</dbReference>
<dbReference type="AlphaFoldDB" id="A0A6C2YQL6"/>
<dbReference type="InterPro" id="IPR001457">
    <property type="entry name" value="NADH_UbQ/plastoQ_OxRdtase_su6"/>
</dbReference>
<dbReference type="EC" id="7.1.1.-" evidence="2"/>
<feature type="transmembrane region" description="Helical" evidence="2">
    <location>
        <begin position="90"/>
        <end position="111"/>
    </location>
</feature>
<proteinExistence type="inferred from homology"/>
<evidence type="ECO:0000313" key="3">
    <source>
        <dbReference type="EMBL" id="VIP03182.1"/>
    </source>
</evidence>
<dbReference type="RefSeq" id="WP_162658274.1">
    <property type="nucleotide sequence ID" value="NZ_LR593887.1"/>
</dbReference>
<name>A0A6C2YQL6_9BACT</name>
<evidence type="ECO:0000256" key="2">
    <source>
        <dbReference type="RuleBase" id="RU004429"/>
    </source>
</evidence>
<dbReference type="PANTHER" id="PTHR33269">
    <property type="entry name" value="NADH-UBIQUINONE OXIDOREDUCTASE CHAIN 6"/>
    <property type="match status" value="1"/>
</dbReference>
<feature type="transmembrane region" description="Helical" evidence="2">
    <location>
        <begin position="32"/>
        <end position="49"/>
    </location>
</feature>
<keyword evidence="2" id="KW-0520">NAD</keyword>
<keyword evidence="4" id="KW-1185">Reference proteome</keyword>
<keyword evidence="2" id="KW-0874">Quinone</keyword>
<dbReference type="Proteomes" id="UP000464378">
    <property type="component" value="Chromosome"/>
</dbReference>
<organism evidence="3">
    <name type="scientific">Tuwongella immobilis</name>
    <dbReference type="NCBI Taxonomy" id="692036"/>
    <lineage>
        <taxon>Bacteria</taxon>
        <taxon>Pseudomonadati</taxon>
        <taxon>Planctomycetota</taxon>
        <taxon>Planctomycetia</taxon>
        <taxon>Gemmatales</taxon>
        <taxon>Gemmataceae</taxon>
        <taxon>Tuwongella</taxon>
    </lineage>
</organism>
<protein>
    <recommendedName>
        <fullName evidence="2">NADH-quinone oxidoreductase subunit J</fullName>
        <ecNumber evidence="2">7.1.1.-</ecNumber>
    </recommendedName>
</protein>
<dbReference type="EMBL" id="LR586016">
    <property type="protein sequence ID" value="VIP03182.1"/>
    <property type="molecule type" value="Genomic_DNA"/>
</dbReference>
<comment type="similarity">
    <text evidence="1 2">Belongs to the complex I subunit 6 family.</text>
</comment>
<keyword evidence="2" id="KW-1133">Transmembrane helix</keyword>
<keyword evidence="3" id="KW-0830">Ubiquinone</keyword>
<comment type="subcellular location">
    <subcellularLocation>
        <location evidence="2">Cell membrane</location>
        <topology evidence="2">Multi-pass membrane protein</topology>
    </subcellularLocation>
</comment>
<evidence type="ECO:0000256" key="1">
    <source>
        <dbReference type="ARBA" id="ARBA00005698"/>
    </source>
</evidence>